<dbReference type="AlphaFoldDB" id="A0A7K1SQN6"/>
<dbReference type="Proteomes" id="UP000436006">
    <property type="component" value="Unassembled WGS sequence"/>
</dbReference>
<name>A0A7K1SQN6_9BACT</name>
<sequence length="326" mass="35973">MAQTQGYDFTKLPSALMQVFDGKKEIITDVLVDGDAKIRELYQLLVTDNKSPLINLQIMDILRAATDDFSPSAGALQFGARIPSFEDVDIDLQFTTGEIQTLYRSYLQYVKGLSSEKEVLANPFEVFFLEQILRTARANLVERASWKAVKNAANTGSVYAITGLLSKMTAGRQAGTGDIPAGNVLTAATTIDDTNSYEQMLALCQVVEAQNQAMLEIPLQFRCSPGLVRSINRRRQAKFPNTVRPGENMTKIDGYENITLVPDVGLSGKFTQVITPSSNLNFVCNEDVSAYTLTVVKDVKAVKINIRMSVGFDYGFGKFTFLNDKV</sequence>
<accession>A0A7K1SQN6</accession>
<evidence type="ECO:0000313" key="2">
    <source>
        <dbReference type="Proteomes" id="UP000436006"/>
    </source>
</evidence>
<protein>
    <recommendedName>
        <fullName evidence="3">Phage major capsid protein</fullName>
    </recommendedName>
</protein>
<evidence type="ECO:0008006" key="3">
    <source>
        <dbReference type="Google" id="ProtNLM"/>
    </source>
</evidence>
<evidence type="ECO:0000313" key="1">
    <source>
        <dbReference type="EMBL" id="MVM36125.1"/>
    </source>
</evidence>
<organism evidence="1 2">
    <name type="scientific">Spirosoma arboris</name>
    <dbReference type="NCBI Taxonomy" id="2682092"/>
    <lineage>
        <taxon>Bacteria</taxon>
        <taxon>Pseudomonadati</taxon>
        <taxon>Bacteroidota</taxon>
        <taxon>Cytophagia</taxon>
        <taxon>Cytophagales</taxon>
        <taxon>Cytophagaceae</taxon>
        <taxon>Spirosoma</taxon>
    </lineage>
</organism>
<dbReference type="EMBL" id="WPIN01000031">
    <property type="protein sequence ID" value="MVM36125.1"/>
    <property type="molecule type" value="Genomic_DNA"/>
</dbReference>
<proteinExistence type="predicted"/>
<keyword evidence="2" id="KW-1185">Reference proteome</keyword>
<comment type="caution">
    <text evidence="1">The sequence shown here is derived from an EMBL/GenBank/DDBJ whole genome shotgun (WGS) entry which is preliminary data.</text>
</comment>
<reference evidence="1 2" key="1">
    <citation type="submission" date="2019-12" db="EMBL/GenBank/DDBJ databases">
        <title>Spirosoma sp. HMF4905 genome sequencing and assembly.</title>
        <authorList>
            <person name="Kang H."/>
            <person name="Cha I."/>
            <person name="Kim H."/>
            <person name="Joh K."/>
        </authorList>
    </citation>
    <scope>NUCLEOTIDE SEQUENCE [LARGE SCALE GENOMIC DNA]</scope>
    <source>
        <strain evidence="1 2">HMF4905</strain>
    </source>
</reference>
<gene>
    <name evidence="1" type="ORF">GO755_39300</name>
</gene>
<dbReference type="RefSeq" id="WP_157590923.1">
    <property type="nucleotide sequence ID" value="NZ_WPIN01000031.1"/>
</dbReference>